<sequence length="226" mass="23429">MPQSRPPRPFPPPPGPPQAPARGLYAITPDEADTARLLARAATVLDAGAAWLQYRNKHADAGLRREQAQALLPLCRARAVPLIVNDDWRLAARIGADGAHLGEDDGELAAARAALGPDAILGASCYADIALARAAAAQGASYVAFGAFFPSPTKPNARRAAPELLRQAAALGLPRVAIGGITPDNARSLVRAGADLLAVISGVFDAPDPAAAARAYLSCFEDPIHE</sequence>
<feature type="domain" description="Thiamine phosphate synthase/TenI" evidence="13">
    <location>
        <begin position="24"/>
        <end position="203"/>
    </location>
</feature>
<dbReference type="OrthoDB" id="9789949at2"/>
<comment type="catalytic activity">
    <reaction evidence="8 9 10">
        <text>2-[(2R,5Z)-2-carboxy-4-methylthiazol-5(2H)-ylidene]ethyl phosphate + 4-amino-2-methyl-5-(diphosphooxymethyl)pyrimidine + 2 H(+) = thiamine phosphate + CO2 + diphosphate</text>
        <dbReference type="Rhea" id="RHEA:47844"/>
        <dbReference type="ChEBI" id="CHEBI:15378"/>
        <dbReference type="ChEBI" id="CHEBI:16526"/>
        <dbReference type="ChEBI" id="CHEBI:33019"/>
        <dbReference type="ChEBI" id="CHEBI:37575"/>
        <dbReference type="ChEBI" id="CHEBI:57841"/>
        <dbReference type="ChEBI" id="CHEBI:62899"/>
        <dbReference type="EC" id="2.5.1.3"/>
    </reaction>
</comment>
<dbReference type="GO" id="GO:0000287">
    <property type="term" value="F:magnesium ion binding"/>
    <property type="evidence" value="ECO:0007669"/>
    <property type="project" value="UniProtKB-UniRule"/>
</dbReference>
<feature type="compositionally biased region" description="Pro residues" evidence="12">
    <location>
        <begin position="1"/>
        <end position="19"/>
    </location>
</feature>
<dbReference type="GO" id="GO:0009229">
    <property type="term" value="P:thiamine diphosphate biosynthetic process"/>
    <property type="evidence" value="ECO:0007669"/>
    <property type="project" value="UniProtKB-UniRule"/>
</dbReference>
<evidence type="ECO:0000256" key="3">
    <source>
        <dbReference type="ARBA" id="ARBA00022723"/>
    </source>
</evidence>
<evidence type="ECO:0000256" key="7">
    <source>
        <dbReference type="ARBA" id="ARBA00047851"/>
    </source>
</evidence>
<feature type="binding site" evidence="9">
    <location>
        <position position="85"/>
    </location>
    <ligand>
        <name>4-amino-2-methyl-5-(diphosphooxymethyl)pyrimidine</name>
        <dbReference type="ChEBI" id="CHEBI:57841"/>
    </ligand>
</feature>
<comment type="pathway">
    <text evidence="1 9 11">Cofactor biosynthesis; thiamine diphosphate biosynthesis; thiamine phosphate from 4-amino-2-methyl-5-diphosphomethylpyrimidine and 4-methyl-5-(2-phosphoethyl)-thiazole: step 1/1.</text>
</comment>
<evidence type="ECO:0000256" key="10">
    <source>
        <dbReference type="RuleBase" id="RU003826"/>
    </source>
</evidence>
<comment type="function">
    <text evidence="9">Condenses 4-methyl-5-(beta-hydroxyethyl)thiazole monophosphate (THZ-P) and 2-methyl-4-amino-5-hydroxymethyl pyrimidine pyrophosphate (HMP-PP) to form thiamine monophosphate (TMP).</text>
</comment>
<dbReference type="NCBIfam" id="TIGR00693">
    <property type="entry name" value="thiE"/>
    <property type="match status" value="1"/>
</dbReference>
<comment type="catalytic activity">
    <reaction evidence="7 9 10">
        <text>2-(2-carboxy-4-methylthiazol-5-yl)ethyl phosphate + 4-amino-2-methyl-5-(diphosphooxymethyl)pyrimidine + 2 H(+) = thiamine phosphate + CO2 + diphosphate</text>
        <dbReference type="Rhea" id="RHEA:47848"/>
        <dbReference type="ChEBI" id="CHEBI:15378"/>
        <dbReference type="ChEBI" id="CHEBI:16526"/>
        <dbReference type="ChEBI" id="CHEBI:33019"/>
        <dbReference type="ChEBI" id="CHEBI:37575"/>
        <dbReference type="ChEBI" id="CHEBI:57841"/>
        <dbReference type="ChEBI" id="CHEBI:62890"/>
        <dbReference type="EC" id="2.5.1.3"/>
    </reaction>
</comment>
<dbReference type="Pfam" id="PF02581">
    <property type="entry name" value="TMP-TENI"/>
    <property type="match status" value="1"/>
</dbReference>
<dbReference type="STRING" id="69.GLE_0874"/>
<feature type="region of interest" description="Disordered" evidence="12">
    <location>
        <begin position="1"/>
        <end position="22"/>
    </location>
</feature>
<dbReference type="PATRIC" id="fig|69.6.peg.863"/>
<feature type="binding site" evidence="9">
    <location>
        <position position="154"/>
    </location>
    <ligand>
        <name>4-amino-2-methyl-5-(diphosphooxymethyl)pyrimidine</name>
        <dbReference type="ChEBI" id="CHEBI:57841"/>
    </ligand>
</feature>
<keyword evidence="4 9" id="KW-0460">Magnesium</keyword>
<dbReference type="AlphaFoldDB" id="A0A0S2DD09"/>
<dbReference type="PANTHER" id="PTHR20857:SF15">
    <property type="entry name" value="THIAMINE-PHOSPHATE SYNTHASE"/>
    <property type="match status" value="1"/>
</dbReference>
<dbReference type="GO" id="GO:0005737">
    <property type="term" value="C:cytoplasm"/>
    <property type="evidence" value="ECO:0007669"/>
    <property type="project" value="TreeGrafter"/>
</dbReference>
<evidence type="ECO:0000256" key="1">
    <source>
        <dbReference type="ARBA" id="ARBA00005165"/>
    </source>
</evidence>
<dbReference type="InterPro" id="IPR013785">
    <property type="entry name" value="Aldolase_TIM"/>
</dbReference>
<evidence type="ECO:0000256" key="2">
    <source>
        <dbReference type="ARBA" id="ARBA00022679"/>
    </source>
</evidence>
<comment type="cofactor">
    <cofactor evidence="9">
        <name>Mg(2+)</name>
        <dbReference type="ChEBI" id="CHEBI:18420"/>
    </cofactor>
    <text evidence="9">Binds 1 Mg(2+) ion per subunit.</text>
</comment>
<evidence type="ECO:0000259" key="13">
    <source>
        <dbReference type="Pfam" id="PF02581"/>
    </source>
</evidence>
<evidence type="ECO:0000256" key="4">
    <source>
        <dbReference type="ARBA" id="ARBA00022842"/>
    </source>
</evidence>
<comment type="catalytic activity">
    <reaction evidence="6 9 10">
        <text>4-methyl-5-(2-phosphooxyethyl)-thiazole + 4-amino-2-methyl-5-(diphosphooxymethyl)pyrimidine + H(+) = thiamine phosphate + diphosphate</text>
        <dbReference type="Rhea" id="RHEA:22328"/>
        <dbReference type="ChEBI" id="CHEBI:15378"/>
        <dbReference type="ChEBI" id="CHEBI:33019"/>
        <dbReference type="ChEBI" id="CHEBI:37575"/>
        <dbReference type="ChEBI" id="CHEBI:57841"/>
        <dbReference type="ChEBI" id="CHEBI:58296"/>
        <dbReference type="EC" id="2.5.1.3"/>
    </reaction>
</comment>
<keyword evidence="2 9" id="KW-0808">Transferase</keyword>
<evidence type="ECO:0000256" key="12">
    <source>
        <dbReference type="SAM" id="MobiDB-lite"/>
    </source>
</evidence>
<feature type="binding site" evidence="9">
    <location>
        <position position="124"/>
    </location>
    <ligand>
        <name>4-amino-2-methyl-5-(diphosphooxymethyl)pyrimidine</name>
        <dbReference type="ChEBI" id="CHEBI:57841"/>
    </ligand>
</feature>
<evidence type="ECO:0000256" key="9">
    <source>
        <dbReference type="HAMAP-Rule" id="MF_00097"/>
    </source>
</evidence>
<protein>
    <recommendedName>
        <fullName evidence="9">Thiamine-phosphate synthase</fullName>
        <shortName evidence="9">TP synthase</shortName>
        <shortName evidence="9">TPS</shortName>
        <ecNumber evidence="9">2.5.1.3</ecNumber>
    </recommendedName>
    <alternativeName>
        <fullName evidence="9">Thiamine-phosphate pyrophosphorylase</fullName>
        <shortName evidence="9">TMP pyrophosphorylase</shortName>
        <shortName evidence="9">TMP-PPase</shortName>
    </alternativeName>
</protein>
<evidence type="ECO:0000256" key="8">
    <source>
        <dbReference type="ARBA" id="ARBA00047883"/>
    </source>
</evidence>
<name>A0A0S2DD09_LYSEN</name>
<keyword evidence="5 9" id="KW-0784">Thiamine biosynthesis</keyword>
<dbReference type="UniPathway" id="UPA00060">
    <property type="reaction ID" value="UER00141"/>
</dbReference>
<evidence type="ECO:0000256" key="11">
    <source>
        <dbReference type="RuleBase" id="RU004253"/>
    </source>
</evidence>
<dbReference type="HAMAP" id="MF_00097">
    <property type="entry name" value="TMP_synthase"/>
    <property type="match status" value="1"/>
</dbReference>
<dbReference type="GO" id="GO:0004789">
    <property type="term" value="F:thiamine-phosphate diphosphorylase activity"/>
    <property type="evidence" value="ECO:0007669"/>
    <property type="project" value="UniProtKB-UniRule"/>
</dbReference>
<dbReference type="InterPro" id="IPR022998">
    <property type="entry name" value="ThiamineP_synth_TenI"/>
</dbReference>
<dbReference type="SUPFAM" id="SSF51391">
    <property type="entry name" value="Thiamin phosphate synthase"/>
    <property type="match status" value="1"/>
</dbReference>
<dbReference type="Proteomes" id="UP000061569">
    <property type="component" value="Chromosome"/>
</dbReference>
<accession>A0A0S2DD09</accession>
<feature type="binding site" evidence="9">
    <location>
        <begin position="53"/>
        <end position="57"/>
    </location>
    <ligand>
        <name>4-amino-2-methyl-5-(diphosphooxymethyl)pyrimidine</name>
        <dbReference type="ChEBI" id="CHEBI:57841"/>
    </ligand>
</feature>
<evidence type="ECO:0000313" key="15">
    <source>
        <dbReference type="Proteomes" id="UP000061569"/>
    </source>
</evidence>
<keyword evidence="3 9" id="KW-0479">Metal-binding</keyword>
<reference evidence="14 15" key="1">
    <citation type="submission" date="2015-11" db="EMBL/GenBank/DDBJ databases">
        <title>Genome sequences of Lysobacter enzymogenes strain C3 and Lysobacter antibioticus ATCC 29479.</title>
        <authorList>
            <person name="Kobayashi D.Y."/>
        </authorList>
    </citation>
    <scope>NUCLEOTIDE SEQUENCE [LARGE SCALE GENOMIC DNA]</scope>
    <source>
        <strain evidence="14 15">C3</strain>
    </source>
</reference>
<comment type="similarity">
    <text evidence="9 10">Belongs to the thiamine-phosphate synthase family.</text>
</comment>
<feature type="binding site" evidence="9">
    <location>
        <begin position="151"/>
        <end position="153"/>
    </location>
    <ligand>
        <name>2-[(2R,5Z)-2-carboxy-4-methylthiazol-5(2H)-ylidene]ethyl phosphate</name>
        <dbReference type="ChEBI" id="CHEBI:62899"/>
    </ligand>
</feature>
<dbReference type="EMBL" id="CP013140">
    <property type="protein sequence ID" value="ALN56232.1"/>
    <property type="molecule type" value="Genomic_DNA"/>
</dbReference>
<feature type="binding site" evidence="9">
    <location>
        <position position="86"/>
    </location>
    <ligand>
        <name>Mg(2+)</name>
        <dbReference type="ChEBI" id="CHEBI:18420"/>
    </ligand>
</feature>
<evidence type="ECO:0000256" key="5">
    <source>
        <dbReference type="ARBA" id="ARBA00022977"/>
    </source>
</evidence>
<dbReference type="InterPro" id="IPR036206">
    <property type="entry name" value="ThiamineP_synth_sf"/>
</dbReference>
<dbReference type="GO" id="GO:0009228">
    <property type="term" value="P:thiamine biosynthetic process"/>
    <property type="evidence" value="ECO:0007669"/>
    <property type="project" value="UniProtKB-KW"/>
</dbReference>
<dbReference type="CDD" id="cd00564">
    <property type="entry name" value="TMP_TenI"/>
    <property type="match status" value="1"/>
</dbReference>
<proteinExistence type="inferred from homology"/>
<feature type="binding site" evidence="9">
    <location>
        <begin position="200"/>
        <end position="201"/>
    </location>
    <ligand>
        <name>2-[(2R,5Z)-2-carboxy-4-methylthiazol-5(2H)-ylidene]ethyl phosphate</name>
        <dbReference type="ChEBI" id="CHEBI:62899"/>
    </ligand>
</feature>
<dbReference type="EC" id="2.5.1.3" evidence="9"/>
<gene>
    <name evidence="9 14" type="primary">thiE</name>
    <name evidence="14" type="ORF">GLE_0874</name>
</gene>
<organism evidence="14 15">
    <name type="scientific">Lysobacter enzymogenes</name>
    <dbReference type="NCBI Taxonomy" id="69"/>
    <lineage>
        <taxon>Bacteria</taxon>
        <taxon>Pseudomonadati</taxon>
        <taxon>Pseudomonadota</taxon>
        <taxon>Gammaproteobacteria</taxon>
        <taxon>Lysobacterales</taxon>
        <taxon>Lysobacteraceae</taxon>
        <taxon>Lysobacter</taxon>
    </lineage>
</organism>
<dbReference type="PANTHER" id="PTHR20857">
    <property type="entry name" value="THIAMINE-PHOSPHATE PYROPHOSPHORYLASE"/>
    <property type="match status" value="1"/>
</dbReference>
<dbReference type="InterPro" id="IPR034291">
    <property type="entry name" value="TMP_synthase"/>
</dbReference>
<dbReference type="KEGG" id="lez:GLE_0874"/>
<evidence type="ECO:0000256" key="6">
    <source>
        <dbReference type="ARBA" id="ARBA00047334"/>
    </source>
</evidence>
<dbReference type="Gene3D" id="3.20.20.70">
    <property type="entry name" value="Aldolase class I"/>
    <property type="match status" value="1"/>
</dbReference>
<feature type="binding site" evidence="9">
    <location>
        <position position="180"/>
    </location>
    <ligand>
        <name>2-[(2R,5Z)-2-carboxy-4-methylthiazol-5(2H)-ylidene]ethyl phosphate</name>
        <dbReference type="ChEBI" id="CHEBI:62899"/>
    </ligand>
</feature>
<evidence type="ECO:0000313" key="14">
    <source>
        <dbReference type="EMBL" id="ALN56232.1"/>
    </source>
</evidence>
<feature type="binding site" evidence="9">
    <location>
        <position position="105"/>
    </location>
    <ligand>
        <name>Mg(2+)</name>
        <dbReference type="ChEBI" id="CHEBI:18420"/>
    </ligand>
</feature>